<dbReference type="AlphaFoldDB" id="A0A0C1H0W7"/>
<sequence>MRRCYQSRKNTPTRKVKGRLKPFSDDLLHAYIPISPRICGQ</sequence>
<dbReference type="EMBL" id="JUFZ01000048">
    <property type="protein sequence ID" value="KIC07732.1"/>
    <property type="molecule type" value="Genomic_DNA"/>
</dbReference>
<gene>
    <name evidence="1" type="ORF">MCC93_12980</name>
</gene>
<evidence type="ECO:0000313" key="1">
    <source>
        <dbReference type="EMBL" id="KIC07732.1"/>
    </source>
</evidence>
<name>A0A0C1H0W7_9NEIS</name>
<evidence type="ECO:0000313" key="2">
    <source>
        <dbReference type="Proteomes" id="UP000031390"/>
    </source>
</evidence>
<organism evidence="1 2">
    <name type="scientific">Morococcus cerebrosus</name>
    <dbReference type="NCBI Taxonomy" id="1056807"/>
    <lineage>
        <taxon>Bacteria</taxon>
        <taxon>Pseudomonadati</taxon>
        <taxon>Pseudomonadota</taxon>
        <taxon>Betaproteobacteria</taxon>
        <taxon>Neisseriales</taxon>
        <taxon>Neisseriaceae</taxon>
        <taxon>Morococcus</taxon>
    </lineage>
</organism>
<accession>A0A0C1H0W7</accession>
<proteinExistence type="predicted"/>
<comment type="caution">
    <text evidence="1">The sequence shown here is derived from an EMBL/GenBank/DDBJ whole genome shotgun (WGS) entry which is preliminary data.</text>
</comment>
<protein>
    <submittedName>
        <fullName evidence="1">Uncharacterized protein</fullName>
    </submittedName>
</protein>
<dbReference type="Proteomes" id="UP000031390">
    <property type="component" value="Unassembled WGS sequence"/>
</dbReference>
<reference evidence="1 2" key="1">
    <citation type="submission" date="2014-12" db="EMBL/GenBank/DDBJ databases">
        <title>Genome sequence of Morococcus cerebrosus.</title>
        <authorList>
            <person name="Shin S.-K."/>
            <person name="Yi H."/>
        </authorList>
    </citation>
    <scope>NUCLEOTIDE SEQUENCE [LARGE SCALE GENOMIC DNA]</scope>
    <source>
        <strain evidence="1 2">CIP 81.93</strain>
    </source>
</reference>